<organism evidence="2 3">
    <name type="scientific">Streptomyces viridosporus (strain ATCC 14672 / DSM 40746 / JCM 4963 / KCTC 9882 / NRRL B-12104 / FH 1290)</name>
    <name type="common">Streptomyces ghanaensis</name>
    <dbReference type="NCBI Taxonomy" id="566461"/>
    <lineage>
        <taxon>Bacteria</taxon>
        <taxon>Bacillati</taxon>
        <taxon>Actinomycetota</taxon>
        <taxon>Actinomycetes</taxon>
        <taxon>Kitasatosporales</taxon>
        <taxon>Streptomycetaceae</taxon>
        <taxon>Streptomyces</taxon>
    </lineage>
</organism>
<sequence>MLVLGRSQVEALLDMDSLIDALAPAMADLSAGRASVPDRVAALVPERDGLLPAMPGFLPSAGVLMTKLVSLFPHNDRARLPTHQALIMAFDPDTGEPAALLDGTAITAARTGACSALSARLLAREDATVLVVLGTGVQARPHARAICRVRPIRQIRVAGRDPAKAAALDEELSAVLEGEVRSVSSYAEALDGADIAAATTHAVEHVIRRSWLTLGVHITFVGCNSAGREIDDATVTEALVCVESRRAVLAPLPAGSNDLLMPIRAGRITTGRTHRRPQAGAHHTEPDHPLQVGRRGSAGRRDHGPGRRLRPRAVNRRGHHAAVMSLPARNPRRLNRQRAVHQLSTSARTRLSTFAALARFS</sequence>
<protein>
    <submittedName>
        <fullName evidence="2">Ornithine cyclodeaminase</fullName>
    </submittedName>
</protein>
<dbReference type="Gene3D" id="3.30.1780.10">
    <property type="entry name" value="ornithine cyclodeaminase, domain 1"/>
    <property type="match status" value="1"/>
</dbReference>
<dbReference type="InterPro" id="IPR023401">
    <property type="entry name" value="ODC_N"/>
</dbReference>
<dbReference type="SUPFAM" id="SSF51735">
    <property type="entry name" value="NAD(P)-binding Rossmann-fold domains"/>
    <property type="match status" value="1"/>
</dbReference>
<dbReference type="InterPro" id="IPR003462">
    <property type="entry name" value="ODC_Mu_crystall"/>
</dbReference>
<dbReference type="Proteomes" id="UP000003824">
    <property type="component" value="Unassembled WGS sequence"/>
</dbReference>
<dbReference type="eggNOG" id="COG2423">
    <property type="taxonomic scope" value="Bacteria"/>
</dbReference>
<evidence type="ECO:0000313" key="2">
    <source>
        <dbReference type="EMBL" id="EFE64775.2"/>
    </source>
</evidence>
<feature type="compositionally biased region" description="Basic residues" evidence="1">
    <location>
        <begin position="306"/>
        <end position="320"/>
    </location>
</feature>
<dbReference type="RefSeq" id="WP_004978502.1">
    <property type="nucleotide sequence ID" value="NZ_DS999641.1"/>
</dbReference>
<accession>D5ZSQ4</accession>
<evidence type="ECO:0000256" key="1">
    <source>
        <dbReference type="SAM" id="MobiDB-lite"/>
    </source>
</evidence>
<reference evidence="3" key="1">
    <citation type="submission" date="2008-12" db="EMBL/GenBank/DDBJ databases">
        <title>Annotation of Streptomyces ghanaensis ATCC 14672.</title>
        <authorList>
            <consortium name="The Broad Institute Genome Sequencing Platform"/>
            <consortium name="Broad Institute Microbial Sequencing Center"/>
            <person name="Fischbach M."/>
            <person name="Ward D."/>
            <person name="Young S."/>
            <person name="Kodira C.D."/>
            <person name="Zeng Q."/>
            <person name="Koehrsen M."/>
            <person name="Godfrey P."/>
            <person name="Alvarado L."/>
            <person name="Berlin A.M."/>
            <person name="Borenstein D."/>
            <person name="Chen Z."/>
            <person name="Engels R."/>
            <person name="Freedman E."/>
            <person name="Gellesch M."/>
            <person name="Goldberg J."/>
            <person name="Griggs A."/>
            <person name="Gujja S."/>
            <person name="Heiman D.I."/>
            <person name="Hepburn T.A."/>
            <person name="Howarth C."/>
            <person name="Jen D."/>
            <person name="Larson L."/>
            <person name="Lewis B."/>
            <person name="Mehta T."/>
            <person name="Park D."/>
            <person name="Pearson M."/>
            <person name="Roberts A."/>
            <person name="Saif S."/>
            <person name="Shea T.D."/>
            <person name="Shenoy N."/>
            <person name="Sisk P."/>
            <person name="Stolte C."/>
            <person name="Sykes S.N."/>
            <person name="Walk T."/>
            <person name="White J."/>
            <person name="Yandava C."/>
            <person name="Straight P."/>
            <person name="Clardy J."/>
            <person name="Hung D."/>
            <person name="Kolter R."/>
            <person name="Mekalanos J."/>
            <person name="Walker S."/>
            <person name="Walsh C.T."/>
            <person name="Wieland B.L.C."/>
            <person name="Ilzarbe M."/>
            <person name="Galagan J."/>
            <person name="Nusbaum C."/>
            <person name="Birren B."/>
        </authorList>
    </citation>
    <scope>NUCLEOTIDE SEQUENCE [LARGE SCALE GENOMIC DNA]</scope>
    <source>
        <strain evidence="3">ATCC 14672 / DSM 40746 / JCM 4963 / KCTC 9882 / NRRL B-12104 / FH 1290</strain>
    </source>
</reference>
<dbReference type="PANTHER" id="PTHR13812:SF19">
    <property type="entry name" value="KETIMINE REDUCTASE MU-CRYSTALLIN"/>
    <property type="match status" value="1"/>
</dbReference>
<dbReference type="GO" id="GO:0042562">
    <property type="term" value="F:hormone binding"/>
    <property type="evidence" value="ECO:0007669"/>
    <property type="project" value="TreeGrafter"/>
</dbReference>
<proteinExistence type="predicted"/>
<dbReference type="EMBL" id="DS999641">
    <property type="protein sequence ID" value="EFE64775.2"/>
    <property type="molecule type" value="Genomic_DNA"/>
</dbReference>
<dbReference type="InterPro" id="IPR036291">
    <property type="entry name" value="NAD(P)-bd_dom_sf"/>
</dbReference>
<gene>
    <name evidence="2" type="ORF">SSFG_00032</name>
</gene>
<dbReference type="Gene3D" id="3.40.50.720">
    <property type="entry name" value="NAD(P)-binding Rossmann-like Domain"/>
    <property type="match status" value="1"/>
</dbReference>
<dbReference type="AlphaFoldDB" id="D5ZSQ4"/>
<dbReference type="Pfam" id="PF02423">
    <property type="entry name" value="OCD_Mu_crystall"/>
    <property type="match status" value="1"/>
</dbReference>
<evidence type="ECO:0000313" key="3">
    <source>
        <dbReference type="Proteomes" id="UP000003824"/>
    </source>
</evidence>
<feature type="region of interest" description="Disordered" evidence="1">
    <location>
        <begin position="272"/>
        <end position="322"/>
    </location>
</feature>
<dbReference type="GO" id="GO:0005737">
    <property type="term" value="C:cytoplasm"/>
    <property type="evidence" value="ECO:0007669"/>
    <property type="project" value="TreeGrafter"/>
</dbReference>
<dbReference type="PANTHER" id="PTHR13812">
    <property type="entry name" value="KETIMINE REDUCTASE MU-CRYSTALLIN"/>
    <property type="match status" value="1"/>
</dbReference>
<name>D5ZSQ4_STRV1</name>